<sequence>MGKKILSIFVVMSALMGTLALWLWLPDEQPAWIKWVALSLTAVIMSVTVIYWWRQRAKSKTTSEEHDQSVLLKQDTRVIEQLFRLAVKKILGQGRNKLDSLYRLPWYLVLGGEQDAKSSVLLQNGFEPINERTEHDSDTEQYLRFWSNDHAVVVEVGHRIFDSEGIDEALWGVLAKQLLKYRPRQGLNGILTVIGCERLVVTDNKERSKLAAIYQEAILSMGGALDLVLPVYMAFSKADGIADFIDFFEGFTACDSENPFGITCDYDVSRRYDKHDFEQQSHKLIEALALQQFEQLNNANVDKAEAILAWPYQLRIVFERINELLSEIGRENRVREAVWLRGAYLMSSGQKGIKHDLLTHSVAERGEFNRLETKEQQPSRRGYFTQRIFSKVILPEKNLVGVNEWRHAGYLAFRSAILVSIMALMVIGGLKLRDNWTADENWRSAAISQIRFYQSDIQALSQDYSMSDLVAVLVELGDVVIAGIQPKPWHKLVSIKQGETAETIYKTYEKQLHQILLPKLEELISSELYVYVNLGNPSRIFEILRYYQMLFDRDQLNIEELQAYLVDILKDQGELSSDELAQLSLLIEDLFSGDYDQQLVPNQELIAVATNNLEGLSPERLIYARIKSMPQYRTQVDLRRQLGEKFDSLFTFSTGFHGYLVPEVFTKQGYGKLDLTAKSPLLRELMGEFKAIQGDMSGASVVELTELSKQIQRLYFADYVYYWKEMVNNIEVKPFADAAELNYVLRNVRTPASSPLLDVMEAVVVNTTLAVEEQPDTKGQKRVASQLGLKKAKKVLNKANKINRAVGDKLLRLQPSFVVNEAFLPFSQFVNGSGKGATPHDELIVAVTELTSFYDTALTNANPGKAFHEYALAHAQGSRDPIVKFRLAGSQAPSQVASWVQSISEQVWGQVVQGSADYLNTQWDEQVYQFYAAAIEGRFPFAQHGRGEVNLDDFSAFFKPSGRVDQYIDQFLKPFVYWDNGRLKINEVDGLTLPISDSTRAQLERTRQITRIFFGSSGGEMALTIGLKAQSMSTDVTEFRLRDAQTLFSYRHGPRVWRDVTWPSLGGDDHLSAEFFNGDNRLAGQSFTGQWALFRAMFSRSSRATTSRLVRTLNYDLDGNQIGLEFSLRDSNQSLDKAVFSQFALPKQL</sequence>
<feature type="domain" description="Type VI secretion system component TssM1 helical" evidence="5">
    <location>
        <begin position="916"/>
        <end position="1014"/>
    </location>
</feature>
<protein>
    <submittedName>
        <fullName evidence="6">IcmF-related protein</fullName>
    </submittedName>
</protein>
<dbReference type="NCBIfam" id="TIGR03348">
    <property type="entry name" value="VI_IcmF"/>
    <property type="match status" value="1"/>
</dbReference>
<name>A0A0H3ZNJ2_9VIBR</name>
<dbReference type="PANTHER" id="PTHR36153">
    <property type="entry name" value="INNER MEMBRANE PROTEIN-RELATED"/>
    <property type="match status" value="1"/>
</dbReference>
<dbReference type="InterPro" id="IPR017731">
    <property type="entry name" value="TssM1-like"/>
</dbReference>
<dbReference type="InterPro" id="IPR009612">
    <property type="entry name" value="IcmF-rel"/>
</dbReference>
<dbReference type="InterPro" id="IPR053156">
    <property type="entry name" value="T6SS_TssM-like"/>
</dbReference>
<dbReference type="InterPro" id="IPR048677">
    <property type="entry name" value="TssM1_hel"/>
</dbReference>
<dbReference type="Pfam" id="PF14331">
    <property type="entry name" value="IcmF-related_N"/>
    <property type="match status" value="1"/>
</dbReference>
<feature type="domain" description="Type VI secretion system IcmF C-terminal" evidence="2">
    <location>
        <begin position="1027"/>
        <end position="1128"/>
    </location>
</feature>
<feature type="transmembrane region" description="Helical" evidence="1">
    <location>
        <begin position="411"/>
        <end position="430"/>
    </location>
</feature>
<accession>A0A0H3ZNJ2</accession>
<dbReference type="InterPro" id="IPR010623">
    <property type="entry name" value="IcmF_C"/>
</dbReference>
<keyword evidence="1" id="KW-0812">Transmembrane</keyword>
<evidence type="ECO:0000313" key="6">
    <source>
        <dbReference type="EMBL" id="AKN37878.1"/>
    </source>
</evidence>
<keyword evidence="1" id="KW-0472">Membrane</keyword>
<dbReference type="PANTHER" id="PTHR36153:SF1">
    <property type="entry name" value="TYPE VI SECRETION SYSTEM COMPONENT TSSM1"/>
    <property type="match status" value="1"/>
</dbReference>
<dbReference type="Pfam" id="PF06744">
    <property type="entry name" value="IcmF_C"/>
    <property type="match status" value="1"/>
</dbReference>
<evidence type="ECO:0000259" key="2">
    <source>
        <dbReference type="Pfam" id="PF06744"/>
    </source>
</evidence>
<dbReference type="Pfam" id="PF21070">
    <property type="entry name" value="IcmF_helical"/>
    <property type="match status" value="1"/>
</dbReference>
<evidence type="ECO:0000259" key="3">
    <source>
        <dbReference type="Pfam" id="PF06761"/>
    </source>
</evidence>
<feature type="domain" description="IcmF-related" evidence="3">
    <location>
        <begin position="487"/>
        <end position="768"/>
    </location>
</feature>
<feature type="transmembrane region" description="Helical" evidence="1">
    <location>
        <begin position="5"/>
        <end position="25"/>
    </location>
</feature>
<dbReference type="AlphaFoldDB" id="A0A0H3ZNJ2"/>
<dbReference type="InterPro" id="IPR025743">
    <property type="entry name" value="TssM1_N"/>
</dbReference>
<evidence type="ECO:0000259" key="5">
    <source>
        <dbReference type="Pfam" id="PF21070"/>
    </source>
</evidence>
<evidence type="ECO:0000259" key="4">
    <source>
        <dbReference type="Pfam" id="PF14331"/>
    </source>
</evidence>
<organism evidence="6">
    <name type="scientific">Vibrio sp. FF_482</name>
    <dbReference type="NCBI Taxonomy" id="1652836"/>
    <lineage>
        <taxon>Bacteria</taxon>
        <taxon>Pseudomonadati</taxon>
        <taxon>Pseudomonadota</taxon>
        <taxon>Gammaproteobacteria</taxon>
        <taxon>Vibrionales</taxon>
        <taxon>Vibrionaceae</taxon>
        <taxon>Vibrio</taxon>
    </lineage>
</organism>
<evidence type="ECO:0000256" key="1">
    <source>
        <dbReference type="SAM" id="Phobius"/>
    </source>
</evidence>
<proteinExistence type="predicted"/>
<dbReference type="Pfam" id="PF06761">
    <property type="entry name" value="IcmF-related"/>
    <property type="match status" value="1"/>
</dbReference>
<feature type="domain" description="Type VI secretion system component TssM1 N-terminal" evidence="4">
    <location>
        <begin position="167"/>
        <end position="419"/>
    </location>
</feature>
<reference evidence="6" key="1">
    <citation type="journal article" date="2015" name="MBio">
        <title>Eco-Evolutionary Dynamics of Episomes among Ecologically Cohesive Bacterial Populations.</title>
        <authorList>
            <person name="Xue H."/>
            <person name="Cordero O.X."/>
            <person name="Camas F.M."/>
            <person name="Trimble W."/>
            <person name="Meyer F."/>
            <person name="Guglielmini J."/>
            <person name="Rocha E.P."/>
            <person name="Polz M.F."/>
        </authorList>
    </citation>
    <scope>NUCLEOTIDE SEQUENCE</scope>
    <source>
        <strain evidence="6">FF_482</strain>
    </source>
</reference>
<keyword evidence="1" id="KW-1133">Transmembrane helix</keyword>
<dbReference type="EMBL" id="KP795555">
    <property type="protein sequence ID" value="AKN37878.1"/>
    <property type="molecule type" value="Genomic_DNA"/>
</dbReference>
<feature type="transmembrane region" description="Helical" evidence="1">
    <location>
        <begin position="31"/>
        <end position="53"/>
    </location>
</feature>